<dbReference type="Proteomes" id="UP000266389">
    <property type="component" value="Unassembled WGS sequence"/>
</dbReference>
<proteinExistence type="predicted"/>
<sequence length="63" mass="6936">MNKAVVLSSVARVFPRGKLRRVILVYDVQNHAIAIIKSLTETGFLNTPLTIIDDGTLSVKLTK</sequence>
<gene>
    <name evidence="1" type="ORF">D0433_13455</name>
</gene>
<dbReference type="EMBL" id="PHFL01000071">
    <property type="protein sequence ID" value="RFM23041.1"/>
    <property type="molecule type" value="Genomic_DNA"/>
</dbReference>
<reference evidence="1 2" key="1">
    <citation type="journal article" date="2011" name="ISME J.">
        <title>Community ecology of hot spring cyanobacterial mats: predominant populations and their functional potential.</title>
        <authorList>
            <person name="Klatt C.G."/>
            <person name="Wood J.M."/>
            <person name="Rusch D.B."/>
            <person name="Bateson M.M."/>
            <person name="Hamamura N."/>
            <person name="Heidelberg J.F."/>
            <person name="Grossman A.R."/>
            <person name="Bhaya D."/>
            <person name="Cohan F.M."/>
            <person name="Kuhl M."/>
            <person name="Bryant D.A."/>
            <person name="Ward D.M."/>
        </authorList>
    </citation>
    <scope>NUCLEOTIDE SEQUENCE [LARGE SCALE GENOMIC DNA]</scope>
    <source>
        <strain evidence="1">OS</strain>
    </source>
</reference>
<protein>
    <submittedName>
        <fullName evidence="1">Uncharacterized protein</fullName>
    </submittedName>
</protein>
<evidence type="ECO:0000313" key="1">
    <source>
        <dbReference type="EMBL" id="RFM23041.1"/>
    </source>
</evidence>
<organism evidence="1 2">
    <name type="scientific">Candidatus Thermochlorobacter aerophilus</name>
    <dbReference type="NCBI Taxonomy" id="1868324"/>
    <lineage>
        <taxon>Bacteria</taxon>
        <taxon>Pseudomonadati</taxon>
        <taxon>Chlorobiota</taxon>
        <taxon>Chlorobiia</taxon>
        <taxon>Chlorobiales</taxon>
        <taxon>Candidatus Thermochlorobacteriaceae</taxon>
        <taxon>Candidatus Thermochlorobacter</taxon>
    </lineage>
</organism>
<evidence type="ECO:0000313" key="2">
    <source>
        <dbReference type="Proteomes" id="UP000266389"/>
    </source>
</evidence>
<accession>A0A395LWX8</accession>
<comment type="caution">
    <text evidence="1">The sequence shown here is derived from an EMBL/GenBank/DDBJ whole genome shotgun (WGS) entry which is preliminary data.</text>
</comment>
<name>A0A395LWX8_9BACT</name>
<dbReference type="AlphaFoldDB" id="A0A395LWX8"/>